<feature type="compositionally biased region" description="Basic residues" evidence="1">
    <location>
        <begin position="216"/>
        <end position="226"/>
    </location>
</feature>
<dbReference type="OrthoDB" id="405996at2759"/>
<evidence type="ECO:0000313" key="3">
    <source>
        <dbReference type="EMBL" id="CAE8635082.1"/>
    </source>
</evidence>
<reference evidence="3" key="1">
    <citation type="submission" date="2021-02" db="EMBL/GenBank/DDBJ databases">
        <authorList>
            <person name="Dougan E. K."/>
            <person name="Rhodes N."/>
            <person name="Thang M."/>
            <person name="Chan C."/>
        </authorList>
    </citation>
    <scope>NUCLEOTIDE SEQUENCE</scope>
</reference>
<comment type="caution">
    <text evidence="3">The sequence shown here is derived from an EMBL/GenBank/DDBJ whole genome shotgun (WGS) entry which is preliminary data.</text>
</comment>
<keyword evidence="4" id="KW-1185">Reference proteome</keyword>
<keyword evidence="2" id="KW-1133">Transmembrane helix</keyword>
<keyword evidence="2" id="KW-0812">Transmembrane</keyword>
<name>A0A813HAU2_POLGL</name>
<sequence length="486" mass="51089">MAEALPSSPGQSSKRTGSSASTAAKPRVRLVECGPLGGCGSGAPRPTGRGASAHLEWACTPAGQWVQVFSSTVIAPNRSRDKDRVEINLGLTEFGDASTEFYCARSGIPMAQGYDRIVYGDHGPYLEFSAHQLCWSAFPNFLEKPHMSYYDEYFTMDGLTMLYAQKRSVANKPNPPSGQWSAQNNRPEGYANYLIGKFYLACEADTVCVFHGGARRRKKRGGKGKGGKGQSTEDGEALDDEQDYCDGTAGYWEGSWPADQTWGYSPPWPSSAEVVVENLVENGACKQVDDSYAGSANGTSEADTAVDIMASCGTFGFLALVIFLIFVYWVHWLSILVVVLTLWLVNAMFLGENLSMAKARENTFLMDPFQNAEAMSGAAERSVTGSAVAALLGGALGLSGLSGSAPGAAFLAPSASSRATGLPSSAPRLAAGQQLPSEGTSGAGALGVGLAGTAVAAVAAGQRRRGSRRHVVGLAAADTGMPVVDR</sequence>
<evidence type="ECO:0000256" key="1">
    <source>
        <dbReference type="SAM" id="MobiDB-lite"/>
    </source>
</evidence>
<feature type="region of interest" description="Disordered" evidence="1">
    <location>
        <begin position="216"/>
        <end position="239"/>
    </location>
</feature>
<organism evidence="3 4">
    <name type="scientific">Polarella glacialis</name>
    <name type="common">Dinoflagellate</name>
    <dbReference type="NCBI Taxonomy" id="89957"/>
    <lineage>
        <taxon>Eukaryota</taxon>
        <taxon>Sar</taxon>
        <taxon>Alveolata</taxon>
        <taxon>Dinophyceae</taxon>
        <taxon>Suessiales</taxon>
        <taxon>Suessiaceae</taxon>
        <taxon>Polarella</taxon>
    </lineage>
</organism>
<dbReference type="EMBL" id="CAJNNV010031230">
    <property type="protein sequence ID" value="CAE8635082.1"/>
    <property type="molecule type" value="Genomic_DNA"/>
</dbReference>
<dbReference type="Proteomes" id="UP000654075">
    <property type="component" value="Unassembled WGS sequence"/>
</dbReference>
<evidence type="ECO:0000313" key="4">
    <source>
        <dbReference type="Proteomes" id="UP000654075"/>
    </source>
</evidence>
<proteinExistence type="predicted"/>
<feature type="region of interest" description="Disordered" evidence="1">
    <location>
        <begin position="1"/>
        <end position="24"/>
    </location>
</feature>
<keyword evidence="2" id="KW-0472">Membrane</keyword>
<feature type="transmembrane region" description="Helical" evidence="2">
    <location>
        <begin position="317"/>
        <end position="350"/>
    </location>
</feature>
<evidence type="ECO:0000256" key="2">
    <source>
        <dbReference type="SAM" id="Phobius"/>
    </source>
</evidence>
<dbReference type="AlphaFoldDB" id="A0A813HAU2"/>
<feature type="compositionally biased region" description="Polar residues" evidence="1">
    <location>
        <begin position="8"/>
        <end position="22"/>
    </location>
</feature>
<accession>A0A813HAU2</accession>
<feature type="non-terminal residue" evidence="3">
    <location>
        <position position="1"/>
    </location>
</feature>
<protein>
    <submittedName>
        <fullName evidence="3">Uncharacterized protein</fullName>
    </submittedName>
</protein>
<gene>
    <name evidence="3" type="ORF">PGLA1383_LOCUS50690</name>
</gene>